<dbReference type="Gene3D" id="3.40.50.1240">
    <property type="entry name" value="Phosphoglycerate mutase-like"/>
    <property type="match status" value="1"/>
</dbReference>
<gene>
    <name evidence="3" type="ORF">RD110_05410</name>
</gene>
<evidence type="ECO:0000313" key="3">
    <source>
        <dbReference type="EMBL" id="APW40486.1"/>
    </source>
</evidence>
<protein>
    <submittedName>
        <fullName evidence="3">Histidine phosphatase family protein</fullName>
    </submittedName>
</protein>
<reference evidence="3 4" key="1">
    <citation type="submission" date="2017-01" db="EMBL/GenBank/DDBJ databases">
        <authorList>
            <person name="Mah S.A."/>
            <person name="Swanson W.J."/>
            <person name="Moy G.W."/>
            <person name="Vacquier V.D."/>
        </authorList>
    </citation>
    <scope>NUCLEOTIDE SEQUENCE [LARGE SCALE GENOMIC DNA]</scope>
    <source>
        <strain evidence="3 4">DCY110</strain>
    </source>
</reference>
<feature type="active site" description="Tele-phosphohistidine intermediate" evidence="1">
    <location>
        <position position="11"/>
    </location>
</feature>
<organism evidence="3 4">
    <name type="scientific">Rhodoferax koreensis</name>
    <dbReference type="NCBI Taxonomy" id="1842727"/>
    <lineage>
        <taxon>Bacteria</taxon>
        <taxon>Pseudomonadati</taxon>
        <taxon>Pseudomonadota</taxon>
        <taxon>Betaproteobacteria</taxon>
        <taxon>Burkholderiales</taxon>
        <taxon>Comamonadaceae</taxon>
        <taxon>Rhodoferax</taxon>
    </lineage>
</organism>
<dbReference type="KEGG" id="rhy:RD110_05410"/>
<dbReference type="AlphaFoldDB" id="A0A1P8K3B6"/>
<dbReference type="PANTHER" id="PTHR48100:SF44">
    <property type="entry name" value="PHOSPHATASE C1620.13-RELATED"/>
    <property type="match status" value="1"/>
</dbReference>
<dbReference type="RefSeq" id="WP_076204420.1">
    <property type="nucleotide sequence ID" value="NZ_CP019236.1"/>
</dbReference>
<evidence type="ECO:0000313" key="4">
    <source>
        <dbReference type="Proteomes" id="UP000186609"/>
    </source>
</evidence>
<feature type="active site" description="Proton donor/acceptor" evidence="1">
    <location>
        <position position="84"/>
    </location>
</feature>
<dbReference type="GO" id="GO:0016791">
    <property type="term" value="F:phosphatase activity"/>
    <property type="evidence" value="ECO:0007669"/>
    <property type="project" value="TreeGrafter"/>
</dbReference>
<dbReference type="InterPro" id="IPR013078">
    <property type="entry name" value="His_Pase_superF_clade-1"/>
</dbReference>
<dbReference type="InterPro" id="IPR050275">
    <property type="entry name" value="PGM_Phosphatase"/>
</dbReference>
<evidence type="ECO:0000256" key="2">
    <source>
        <dbReference type="PIRSR" id="PIRSR613078-2"/>
    </source>
</evidence>
<dbReference type="SMART" id="SM00855">
    <property type="entry name" value="PGAM"/>
    <property type="match status" value="1"/>
</dbReference>
<dbReference type="CDD" id="cd07067">
    <property type="entry name" value="HP_PGM_like"/>
    <property type="match status" value="1"/>
</dbReference>
<dbReference type="Proteomes" id="UP000186609">
    <property type="component" value="Chromosome"/>
</dbReference>
<dbReference type="STRING" id="1842727.RD110_05410"/>
<evidence type="ECO:0000256" key="1">
    <source>
        <dbReference type="PIRSR" id="PIRSR613078-1"/>
    </source>
</evidence>
<dbReference type="PANTHER" id="PTHR48100">
    <property type="entry name" value="BROAD-SPECIFICITY PHOSPHATASE YOR283W-RELATED"/>
    <property type="match status" value="1"/>
</dbReference>
<dbReference type="EMBL" id="CP019236">
    <property type="protein sequence ID" value="APW40486.1"/>
    <property type="molecule type" value="Genomic_DNA"/>
</dbReference>
<accession>A0A1P8K3B6</accession>
<feature type="binding site" evidence="2">
    <location>
        <begin position="10"/>
        <end position="17"/>
    </location>
    <ligand>
        <name>substrate</name>
    </ligand>
</feature>
<sequence length="212" mass="22981">MQATRLIAIRHGETAWNVDTRIQGHLDIPLNAMGRWQAQRAAQALAGEAITAVYASDLSRAFETAGAVAAVAGVEVIPEPGLRERHFGVFQGRTFAEIEAESPEQALRWRKRDPDYASEGGESLNIFRDRVVGTVARLAARHPDELIVLVAHGGVMDVLYRAATGQGLQAPRTWLLGNAAINRLLWTPDALTLIGWSDTGHLDNAAIDESTA</sequence>
<dbReference type="GO" id="GO:0005829">
    <property type="term" value="C:cytosol"/>
    <property type="evidence" value="ECO:0007669"/>
    <property type="project" value="TreeGrafter"/>
</dbReference>
<dbReference type="Pfam" id="PF00300">
    <property type="entry name" value="His_Phos_1"/>
    <property type="match status" value="1"/>
</dbReference>
<dbReference type="SUPFAM" id="SSF53254">
    <property type="entry name" value="Phosphoglycerate mutase-like"/>
    <property type="match status" value="1"/>
</dbReference>
<name>A0A1P8K3B6_9BURK</name>
<dbReference type="OrthoDB" id="9783269at2"/>
<keyword evidence="4" id="KW-1185">Reference proteome</keyword>
<dbReference type="InterPro" id="IPR029033">
    <property type="entry name" value="His_PPase_superfam"/>
</dbReference>
<proteinExistence type="predicted"/>
<feature type="binding site" evidence="2">
    <location>
        <position position="60"/>
    </location>
    <ligand>
        <name>substrate</name>
    </ligand>
</feature>